<evidence type="ECO:0000313" key="2">
    <source>
        <dbReference type="Proteomes" id="UP000064967"/>
    </source>
</evidence>
<dbReference type="GO" id="GO:0006261">
    <property type="term" value="P:DNA-templated DNA replication"/>
    <property type="evidence" value="ECO:0007669"/>
    <property type="project" value="TreeGrafter"/>
</dbReference>
<gene>
    <name evidence="1" type="ORF">AKJ09_07865</name>
</gene>
<dbReference type="PATRIC" id="fig|1391654.3.peg.7971"/>
<dbReference type="InterPro" id="IPR050238">
    <property type="entry name" value="DNA_Rep/Repair_Clamp_Loader"/>
</dbReference>
<proteinExistence type="predicted"/>
<dbReference type="Gene3D" id="3.40.50.300">
    <property type="entry name" value="P-loop containing nucleotide triphosphate hydrolases"/>
    <property type="match status" value="1"/>
</dbReference>
<dbReference type="PANTHER" id="PTHR11669">
    <property type="entry name" value="REPLICATION FACTOR C / DNA POLYMERASE III GAMMA-TAU SUBUNIT"/>
    <property type="match status" value="1"/>
</dbReference>
<reference evidence="1 2" key="1">
    <citation type="submission" date="2015-08" db="EMBL/GenBank/DDBJ databases">
        <authorList>
            <person name="Babu N.S."/>
            <person name="Beckwith C.J."/>
            <person name="Beseler K.G."/>
            <person name="Brison A."/>
            <person name="Carone J.V."/>
            <person name="Caskin T.P."/>
            <person name="Diamond M."/>
            <person name="Durham M.E."/>
            <person name="Foxe J.M."/>
            <person name="Go M."/>
            <person name="Henderson B.A."/>
            <person name="Jones I.B."/>
            <person name="McGettigan J.A."/>
            <person name="Micheletti S.J."/>
            <person name="Nasrallah M.E."/>
            <person name="Ortiz D."/>
            <person name="Piller C.R."/>
            <person name="Privatt S.R."/>
            <person name="Schneider S.L."/>
            <person name="Sharp S."/>
            <person name="Smith T.C."/>
            <person name="Stanton J.D."/>
            <person name="Ullery H.E."/>
            <person name="Wilson R.J."/>
            <person name="Serrano M.G."/>
            <person name="Buck G."/>
            <person name="Lee V."/>
            <person name="Wang Y."/>
            <person name="Carvalho R."/>
            <person name="Voegtly L."/>
            <person name="Shi R."/>
            <person name="Duckworth R."/>
            <person name="Johnson A."/>
            <person name="Loviza R."/>
            <person name="Walstead R."/>
            <person name="Shah Z."/>
            <person name="Kiflezghi M."/>
            <person name="Wade K."/>
            <person name="Ball S.L."/>
            <person name="Bradley K.W."/>
            <person name="Asai D.J."/>
            <person name="Bowman C.A."/>
            <person name="Russell D.A."/>
            <person name="Pope W.H."/>
            <person name="Jacobs-Sera D."/>
            <person name="Hendrix R.W."/>
            <person name="Hatfull G.F."/>
        </authorList>
    </citation>
    <scope>NUCLEOTIDE SEQUENCE [LARGE SCALE GENOMIC DNA]</scope>
    <source>
        <strain evidence="1 2">DSM 27648</strain>
    </source>
</reference>
<dbReference type="STRING" id="1391654.AKJ09_07865"/>
<accession>A0A0K1Q6B2</accession>
<dbReference type="InterPro" id="IPR027417">
    <property type="entry name" value="P-loop_NTPase"/>
</dbReference>
<organism evidence="1 2">
    <name type="scientific">Labilithrix luteola</name>
    <dbReference type="NCBI Taxonomy" id="1391654"/>
    <lineage>
        <taxon>Bacteria</taxon>
        <taxon>Pseudomonadati</taxon>
        <taxon>Myxococcota</taxon>
        <taxon>Polyangia</taxon>
        <taxon>Polyangiales</taxon>
        <taxon>Labilitrichaceae</taxon>
        <taxon>Labilithrix</taxon>
    </lineage>
</organism>
<protein>
    <submittedName>
        <fullName evidence="1">DNA polymerase III delta prime subunit</fullName>
    </submittedName>
</protein>
<sequence>MEAETSMAADLLSKLRAQDTAKRTIERALDSDRVHHAYLFAGPDGVGKELAAFGLAQALVCEKRGSTEQGGLFGAAAPLLRACGECSACQRAVPREEERRPIHPDIVVLERGLYTPQQIGRRTPETQDISIDQVRTLVLTRAAYAPHEGRAKVFVIRRVEELSVSAANALLKTLEEPGARTHFILLTSQPDALLPTILSRTLRVRFAPLPDDLVAEILQTGGVASARAQEVARLSGGSAATGVMLADPDESEAREAFVTRALEAVAAKGIEPALALAEEAKKAKDELAGRIAALATALSDQAARAAKNGSNEAEALTLRGRFALAALEHLAGNGAPQLVVEAMVMRMRAV</sequence>
<keyword evidence="2" id="KW-1185">Reference proteome</keyword>
<name>A0A0K1Q6B2_9BACT</name>
<dbReference type="EMBL" id="CP012333">
    <property type="protein sequence ID" value="AKV01202.1"/>
    <property type="molecule type" value="Genomic_DNA"/>
</dbReference>
<dbReference type="SUPFAM" id="SSF52540">
    <property type="entry name" value="P-loop containing nucleoside triphosphate hydrolases"/>
    <property type="match status" value="1"/>
</dbReference>
<dbReference type="Proteomes" id="UP000064967">
    <property type="component" value="Chromosome"/>
</dbReference>
<dbReference type="Pfam" id="PF13177">
    <property type="entry name" value="DNA_pol3_delta2"/>
    <property type="match status" value="1"/>
</dbReference>
<evidence type="ECO:0000313" key="1">
    <source>
        <dbReference type="EMBL" id="AKV01202.1"/>
    </source>
</evidence>
<dbReference type="AlphaFoldDB" id="A0A0K1Q6B2"/>
<dbReference type="PANTHER" id="PTHR11669:SF8">
    <property type="entry name" value="DNA POLYMERASE III SUBUNIT DELTA"/>
    <property type="match status" value="1"/>
</dbReference>
<dbReference type="KEGG" id="llu:AKJ09_07865"/>